<protein>
    <submittedName>
        <fullName evidence="1">11384_t:CDS:1</fullName>
    </submittedName>
</protein>
<organism evidence="1 2">
    <name type="scientific">Acaulospora colombiana</name>
    <dbReference type="NCBI Taxonomy" id="27376"/>
    <lineage>
        <taxon>Eukaryota</taxon>
        <taxon>Fungi</taxon>
        <taxon>Fungi incertae sedis</taxon>
        <taxon>Mucoromycota</taxon>
        <taxon>Glomeromycotina</taxon>
        <taxon>Glomeromycetes</taxon>
        <taxon>Diversisporales</taxon>
        <taxon>Acaulosporaceae</taxon>
        <taxon>Acaulospora</taxon>
    </lineage>
</organism>
<keyword evidence="2" id="KW-1185">Reference proteome</keyword>
<proteinExistence type="predicted"/>
<dbReference type="EMBL" id="CAJVPT010001422">
    <property type="protein sequence ID" value="CAG8462135.1"/>
    <property type="molecule type" value="Genomic_DNA"/>
</dbReference>
<accession>A0ACA9KAD0</accession>
<gene>
    <name evidence="1" type="ORF">ACOLOM_LOCUS1214</name>
</gene>
<dbReference type="Proteomes" id="UP000789525">
    <property type="component" value="Unassembled WGS sequence"/>
</dbReference>
<evidence type="ECO:0000313" key="2">
    <source>
        <dbReference type="Proteomes" id="UP000789525"/>
    </source>
</evidence>
<comment type="caution">
    <text evidence="1">The sequence shown here is derived from an EMBL/GenBank/DDBJ whole genome shotgun (WGS) entry which is preliminary data.</text>
</comment>
<sequence>MRTDRSFLEGREISLFLSPQQANPHTIFDQRKSARSESIHKNFPAANQICFGGEGGMKRLNHRRTLFFLGTLPPIPEGVLPAHLHESARASNVLGKIDPGGSPNRFNFADRDTKRRSIMRENEVDHPESIRYSPVCPPDIAHCSEQTYDTS</sequence>
<name>A0ACA9KAD0_9GLOM</name>
<evidence type="ECO:0000313" key="1">
    <source>
        <dbReference type="EMBL" id="CAG8462135.1"/>
    </source>
</evidence>
<reference evidence="1" key="1">
    <citation type="submission" date="2021-06" db="EMBL/GenBank/DDBJ databases">
        <authorList>
            <person name="Kallberg Y."/>
            <person name="Tangrot J."/>
            <person name="Rosling A."/>
        </authorList>
    </citation>
    <scope>NUCLEOTIDE SEQUENCE</scope>
    <source>
        <strain evidence="1">CL356</strain>
    </source>
</reference>